<dbReference type="GO" id="GO:0051607">
    <property type="term" value="P:defense response to virus"/>
    <property type="evidence" value="ECO:0007669"/>
    <property type="project" value="UniProtKB-KW"/>
</dbReference>
<dbReference type="AlphaFoldDB" id="A0AA45C726"/>
<sequence length="286" mass="33953">MENKILLLEFKQPNAHYREAKIKQDDYISTYNLPSPTTIAGMISYASDKRFDKELKLSVVGKYKIKRIDFIRGEEGNIISDFEKFIIKELRYNKKNKLENNIDFPELFNYVKSNSKNRVMNFEILQDIELKIFIDSENKEDLQLIKESFENPSKYLSLGRKEDFIFPIKKGEMFVKEIVVNEVYIEDKKQAIKQDLLVKNTYIPVELIKSGKNENKYNDILNRGVYYSIPKKYKDLLEDKKNREMIFGNYIYISNEGAYLKDIKLNIYESENEKILFKWLVGDSDE</sequence>
<protein>
    <submittedName>
        <fullName evidence="2">CRISPR-associated Cas5t family protein</fullName>
    </submittedName>
</protein>
<name>A0AA45C726_9BACT</name>
<dbReference type="EMBL" id="QGGI01000008">
    <property type="protein sequence ID" value="PWJ93308.1"/>
    <property type="molecule type" value="Genomic_DNA"/>
</dbReference>
<dbReference type="RefSeq" id="WP_109604832.1">
    <property type="nucleotide sequence ID" value="NZ_QGGI01000008.1"/>
</dbReference>
<dbReference type="InterPro" id="IPR013422">
    <property type="entry name" value="CRISPR-assoc_prot_Cas5_N"/>
</dbReference>
<proteinExistence type="predicted"/>
<accession>A0AA45C726</accession>
<keyword evidence="1" id="KW-0051">Antiviral defense</keyword>
<dbReference type="NCBIfam" id="TIGR02593">
    <property type="entry name" value="CRISPR_cas5"/>
    <property type="match status" value="1"/>
</dbReference>
<keyword evidence="3" id="KW-1185">Reference proteome</keyword>
<comment type="caution">
    <text evidence="2">The sequence shown here is derived from an EMBL/GenBank/DDBJ whole genome shotgun (WGS) entry which is preliminary data.</text>
</comment>
<evidence type="ECO:0000313" key="3">
    <source>
        <dbReference type="Proteomes" id="UP000245921"/>
    </source>
</evidence>
<reference evidence="2 3" key="1">
    <citation type="submission" date="2018-05" db="EMBL/GenBank/DDBJ databases">
        <title>Genomic Encyclopedia of Type Strains, Phase IV (KMG-IV): sequencing the most valuable type-strain genomes for metagenomic binning, comparative biology and taxonomic classification.</title>
        <authorList>
            <person name="Goeker M."/>
        </authorList>
    </citation>
    <scope>NUCLEOTIDE SEQUENCE [LARGE SCALE GENOMIC DNA]</scope>
    <source>
        <strain evidence="2 3">DSM 24906</strain>
    </source>
</reference>
<gene>
    <name evidence="2" type="ORF">C7380_108138</name>
</gene>
<evidence type="ECO:0000313" key="2">
    <source>
        <dbReference type="EMBL" id="PWJ93308.1"/>
    </source>
</evidence>
<dbReference type="Proteomes" id="UP000245921">
    <property type="component" value="Unassembled WGS sequence"/>
</dbReference>
<organism evidence="2 3">
    <name type="scientific">Oceanotoga teriensis</name>
    <dbReference type="NCBI Taxonomy" id="515440"/>
    <lineage>
        <taxon>Bacteria</taxon>
        <taxon>Thermotogati</taxon>
        <taxon>Thermotogota</taxon>
        <taxon>Thermotogae</taxon>
        <taxon>Petrotogales</taxon>
        <taxon>Petrotogaceae</taxon>
        <taxon>Oceanotoga</taxon>
    </lineage>
</organism>
<evidence type="ECO:0000256" key="1">
    <source>
        <dbReference type="ARBA" id="ARBA00023118"/>
    </source>
</evidence>